<dbReference type="SUPFAM" id="SSF51735">
    <property type="entry name" value="NAD(P)-binding Rossmann-fold domains"/>
    <property type="match status" value="1"/>
</dbReference>
<dbReference type="Pfam" id="PF02812">
    <property type="entry name" value="ELFV_dehydrog_N"/>
    <property type="match status" value="1"/>
</dbReference>
<dbReference type="Gene3D" id="3.40.50.720">
    <property type="entry name" value="NAD(P)-binding Rossmann-like Domain"/>
    <property type="match status" value="1"/>
</dbReference>
<proteinExistence type="inferred from homology"/>
<dbReference type="OrthoDB" id="9803297at2"/>
<dbReference type="PANTHER" id="PTHR42722:SF1">
    <property type="entry name" value="VALINE DEHYDROGENASE"/>
    <property type="match status" value="1"/>
</dbReference>
<evidence type="ECO:0000256" key="1">
    <source>
        <dbReference type="ARBA" id="ARBA00006382"/>
    </source>
</evidence>
<feature type="active site" description="Proton donor/acceptor" evidence="4">
    <location>
        <position position="114"/>
    </location>
</feature>
<evidence type="ECO:0000313" key="9">
    <source>
        <dbReference type="Proteomes" id="UP000315995"/>
    </source>
</evidence>
<dbReference type="Gene3D" id="3.40.50.10860">
    <property type="entry name" value="Leucine Dehydrogenase, chain A, domain 1"/>
    <property type="match status" value="1"/>
</dbReference>
<accession>A0A4Y6PYL2</accession>
<evidence type="ECO:0000256" key="3">
    <source>
        <dbReference type="ARBA" id="ARBA00023027"/>
    </source>
</evidence>
<dbReference type="InterPro" id="IPR016211">
    <property type="entry name" value="Glu/Phe/Leu/Val/Trp_DH_bac/arc"/>
</dbReference>
<gene>
    <name evidence="8" type="ORF">FIV42_21625</name>
</gene>
<evidence type="ECO:0000256" key="4">
    <source>
        <dbReference type="PIRSR" id="PIRSR000188-1"/>
    </source>
</evidence>
<keyword evidence="2 6" id="KW-0560">Oxidoreductase</keyword>
<evidence type="ECO:0000259" key="7">
    <source>
        <dbReference type="SMART" id="SM00839"/>
    </source>
</evidence>
<keyword evidence="9" id="KW-1185">Reference proteome</keyword>
<name>A0A4Y6PYL2_PERCE</name>
<evidence type="ECO:0000256" key="6">
    <source>
        <dbReference type="RuleBase" id="RU004417"/>
    </source>
</evidence>
<protein>
    <submittedName>
        <fullName evidence="8">Amino acid dehydrogenase</fullName>
    </submittedName>
</protein>
<evidence type="ECO:0000313" key="8">
    <source>
        <dbReference type="EMBL" id="QDG53249.1"/>
    </source>
</evidence>
<dbReference type="EMBL" id="CP041186">
    <property type="protein sequence ID" value="QDG53249.1"/>
    <property type="molecule type" value="Genomic_DNA"/>
</dbReference>
<accession>A0A5B8YA27</accession>
<reference evidence="8 9" key="1">
    <citation type="submission" date="2019-06" db="EMBL/GenBank/DDBJ databases">
        <title>Persicimonas caeni gen. nov., sp. nov., a predatory bacterium isolated from solar saltern.</title>
        <authorList>
            <person name="Wang S."/>
        </authorList>
    </citation>
    <scope>NUCLEOTIDE SEQUENCE [LARGE SCALE GENOMIC DNA]</scope>
    <source>
        <strain evidence="8 9">YN101</strain>
    </source>
</reference>
<dbReference type="PRINTS" id="PR00082">
    <property type="entry name" value="GLFDHDRGNASE"/>
</dbReference>
<dbReference type="InterPro" id="IPR046346">
    <property type="entry name" value="Aminoacid_DH-like_N_sf"/>
</dbReference>
<evidence type="ECO:0000256" key="5">
    <source>
        <dbReference type="PIRSR" id="PIRSR000188-2"/>
    </source>
</evidence>
<dbReference type="InterPro" id="IPR036291">
    <property type="entry name" value="NAD(P)-bd_dom_sf"/>
</dbReference>
<feature type="domain" description="Glutamate/phenylalanine/leucine/valine/L-tryptophan dehydrogenase C-terminal" evidence="7">
    <location>
        <begin position="180"/>
        <end position="382"/>
    </location>
</feature>
<dbReference type="SMART" id="SM00839">
    <property type="entry name" value="ELFV_dehydrog"/>
    <property type="match status" value="1"/>
</dbReference>
<dbReference type="InterPro" id="IPR006096">
    <property type="entry name" value="Glu/Leu/Phe/Val/Trp_DH_C"/>
</dbReference>
<sequence>MCRRWARPFEEVTPLCRRLARLVKETFRPRLEDAVDLFNYASDLKYGELHLKVDPQIELRAIVAIHNLKRGPAIGGCRFIEYGSTDDALQDAMRLARGMSYKAAISKLPHGGGKAVIVRPPNLSDEQRERIFSVYGEFVDSLGGKYITCEDSGTAVSDMDVVAEQTDHVLGTSTAEGGSGDPSPFTAFGVRRGIEAAVKHRYGRDDLDGLHVSVQGVGHVGYYLAKELHELGAKLTVTDVNEEAIERCQDEFGAERVAPESIYDVDADIFAPCALGAILNDETIPRLKCDIVAGASNNQLAEDRHGAMLLERGILYAPDYAINAGGLINVAEEYTGYDADAAREKTSAIFDTMLAIYERADKENLPTGVVADRIVEEELYGE</sequence>
<dbReference type="CDD" id="cd01075">
    <property type="entry name" value="NAD_bind_Leu_Phe_Val_DH"/>
    <property type="match status" value="1"/>
</dbReference>
<dbReference type="Proteomes" id="UP000315995">
    <property type="component" value="Chromosome"/>
</dbReference>
<organism evidence="8 9">
    <name type="scientific">Persicimonas caeni</name>
    <dbReference type="NCBI Taxonomy" id="2292766"/>
    <lineage>
        <taxon>Bacteria</taxon>
        <taxon>Deltaproteobacteria</taxon>
        <taxon>Bradymonadales</taxon>
        <taxon>Bradymonadaceae</taxon>
        <taxon>Persicimonas</taxon>
    </lineage>
</organism>
<dbReference type="InterPro" id="IPR006097">
    <property type="entry name" value="Glu/Leu/Phe/Val/Trp_DH_dimer"/>
</dbReference>
<dbReference type="AlphaFoldDB" id="A0A4Y6PYL2"/>
<feature type="binding site" evidence="5">
    <location>
        <begin position="216"/>
        <end position="221"/>
    </location>
    <ligand>
        <name>NAD(+)</name>
        <dbReference type="ChEBI" id="CHEBI:57540"/>
    </ligand>
</feature>
<dbReference type="GO" id="GO:0000166">
    <property type="term" value="F:nucleotide binding"/>
    <property type="evidence" value="ECO:0007669"/>
    <property type="project" value="UniProtKB-KW"/>
</dbReference>
<dbReference type="GO" id="GO:0006520">
    <property type="term" value="P:amino acid metabolic process"/>
    <property type="evidence" value="ECO:0007669"/>
    <property type="project" value="InterPro"/>
</dbReference>
<dbReference type="PANTHER" id="PTHR42722">
    <property type="entry name" value="LEUCINE DEHYDROGENASE"/>
    <property type="match status" value="1"/>
</dbReference>
<dbReference type="PIRSF" id="PIRSF000188">
    <property type="entry name" value="Phe_leu_dh"/>
    <property type="match status" value="1"/>
</dbReference>
<keyword evidence="5" id="KW-0547">Nucleotide-binding</keyword>
<dbReference type="GO" id="GO:0016639">
    <property type="term" value="F:oxidoreductase activity, acting on the CH-NH2 group of donors, NAD or NADP as acceptor"/>
    <property type="evidence" value="ECO:0007669"/>
    <property type="project" value="InterPro"/>
</dbReference>
<keyword evidence="3 5" id="KW-0520">NAD</keyword>
<evidence type="ECO:0000256" key="2">
    <source>
        <dbReference type="ARBA" id="ARBA00023002"/>
    </source>
</evidence>
<dbReference type="InterPro" id="IPR006095">
    <property type="entry name" value="Glu/Leu/Phe/Val/Trp_DH"/>
</dbReference>
<dbReference type="Pfam" id="PF00208">
    <property type="entry name" value="ELFV_dehydrog"/>
    <property type="match status" value="2"/>
</dbReference>
<dbReference type="SUPFAM" id="SSF53223">
    <property type="entry name" value="Aminoacid dehydrogenase-like, N-terminal domain"/>
    <property type="match status" value="1"/>
</dbReference>
<comment type="similarity">
    <text evidence="1 6">Belongs to the Glu/Leu/Phe/Val dehydrogenases family.</text>
</comment>